<evidence type="ECO:0000256" key="4">
    <source>
        <dbReference type="ARBA" id="ARBA00022692"/>
    </source>
</evidence>
<name>A0ABS2D6H9_9SPHN</name>
<keyword evidence="5 9" id="KW-0798">TonB box</keyword>
<feature type="domain" description="TonB-dependent receptor-like beta-barrel" evidence="11">
    <location>
        <begin position="254"/>
        <end position="791"/>
    </location>
</feature>
<dbReference type="InterPro" id="IPR037066">
    <property type="entry name" value="Plug_dom_sf"/>
</dbReference>
<reference evidence="13 14" key="1">
    <citation type="submission" date="2020-12" db="EMBL/GenBank/DDBJ databases">
        <title>Sphingomonas sp.</title>
        <authorList>
            <person name="Kim M.K."/>
        </authorList>
    </citation>
    <scope>NUCLEOTIDE SEQUENCE [LARGE SCALE GENOMIC DNA]</scope>
    <source>
        <strain evidence="13 14">BT552</strain>
    </source>
</reference>
<evidence type="ECO:0000256" key="5">
    <source>
        <dbReference type="ARBA" id="ARBA00023077"/>
    </source>
</evidence>
<dbReference type="PANTHER" id="PTHR32552:SF83">
    <property type="entry name" value="BLR3904 PROTEIN"/>
    <property type="match status" value="1"/>
</dbReference>
<dbReference type="RefSeq" id="WP_204197446.1">
    <property type="nucleotide sequence ID" value="NZ_JAFEMC010000002.1"/>
</dbReference>
<evidence type="ECO:0000256" key="6">
    <source>
        <dbReference type="ARBA" id="ARBA00023136"/>
    </source>
</evidence>
<evidence type="ECO:0000256" key="1">
    <source>
        <dbReference type="ARBA" id="ARBA00004571"/>
    </source>
</evidence>
<dbReference type="PROSITE" id="PS52016">
    <property type="entry name" value="TONB_DEPENDENT_REC_3"/>
    <property type="match status" value="1"/>
</dbReference>
<gene>
    <name evidence="13" type="ORF">ILT43_07200</name>
</gene>
<evidence type="ECO:0000256" key="2">
    <source>
        <dbReference type="ARBA" id="ARBA00022448"/>
    </source>
</evidence>
<protein>
    <submittedName>
        <fullName evidence="13">TonB-dependent receptor</fullName>
    </submittedName>
</protein>
<evidence type="ECO:0000256" key="8">
    <source>
        <dbReference type="PROSITE-ProRule" id="PRU01360"/>
    </source>
</evidence>
<dbReference type="InterPro" id="IPR039426">
    <property type="entry name" value="TonB-dep_rcpt-like"/>
</dbReference>
<evidence type="ECO:0000256" key="10">
    <source>
        <dbReference type="SAM" id="SignalP"/>
    </source>
</evidence>
<dbReference type="Gene3D" id="2.40.170.20">
    <property type="entry name" value="TonB-dependent receptor, beta-barrel domain"/>
    <property type="match status" value="1"/>
</dbReference>
<keyword evidence="10" id="KW-0732">Signal</keyword>
<dbReference type="EMBL" id="JAFEMC010000002">
    <property type="protein sequence ID" value="MBM6576153.1"/>
    <property type="molecule type" value="Genomic_DNA"/>
</dbReference>
<evidence type="ECO:0000313" key="13">
    <source>
        <dbReference type="EMBL" id="MBM6576153.1"/>
    </source>
</evidence>
<evidence type="ECO:0000256" key="7">
    <source>
        <dbReference type="ARBA" id="ARBA00023237"/>
    </source>
</evidence>
<keyword evidence="6 8" id="KW-0472">Membrane</keyword>
<sequence>MSKTSVSFLALSCVGFIASAPALAADDVAKATTATPATGTTDQDGKARAERDDIIVNGKVEAAPAEVESPKATSAIIDTPQTITVISDQTLRKQNLQTLRDALQTIPGITFGAGEGGGGYGDSINLRGYSANNDITVDGVRDSAQYSRTDPFNLQQIEVYNGANSVFNGAGSVGGTINLVTKEPRAEDLTIIQGGVGTDDYWRGAVDANKGVTDTIAVRLNGAYHRNDVPGRDVERYKRWGIAPSVTIGIDTPTSLTLAYVHQEDRNTPVYGVPYYKNALYDGELPGVDRSDYFGIRNLDRQDTNVDRFTATFRHRINDQLSVRNLTRWQRVAQYSVTSAPQGTFCLAATSRTPTGGACTASLTNVVDAAGVFRTAANPLSVTVQPGFFQPNGPRGLVRDQENQLLYNQTDIRLETGTKGGIRNVANIGMSGTIEDYTITNASLPRSALGQAVVQPQISISNPNTNYTGPVNLTITGQSKSETRNLAVYAFDTLELGRYFELNGGVRWEVQDATFRGLPLTVVPPGSTQLSAAAQLPQTSHERLFSYRIGAVFHPVQNVSIYGGYGNSKTPSSATVRLGCGTPTASATGTALPCEVAPETAKNYEAGIKAGLFNRRLELTAAAFRNERTNFRVASNDPALPAATQVLDGRARVDGIAVGASGTITKNWTIFANYTYLDGEVLQSVSDACIANPGNGTATNNPCANSGALPDPQRGTAFVQTPKHSGSLFTTYKLPFGLEVGYGLTYQGSFALNAVSLAAPTQFRSDDYLTHRAYMAYSFANGLTAQLNVQNFTDEKYFTGIRNNGWATPGDRRSAVLSLFYSF</sequence>
<dbReference type="CDD" id="cd01347">
    <property type="entry name" value="ligand_gated_channel"/>
    <property type="match status" value="1"/>
</dbReference>
<comment type="similarity">
    <text evidence="8 9">Belongs to the TonB-dependent receptor family.</text>
</comment>
<keyword evidence="4 8" id="KW-0812">Transmembrane</keyword>
<keyword evidence="3 8" id="KW-1134">Transmembrane beta strand</keyword>
<evidence type="ECO:0000259" key="12">
    <source>
        <dbReference type="Pfam" id="PF07715"/>
    </source>
</evidence>
<dbReference type="InterPro" id="IPR036942">
    <property type="entry name" value="Beta-barrel_TonB_sf"/>
</dbReference>
<dbReference type="Pfam" id="PF07715">
    <property type="entry name" value="Plug"/>
    <property type="match status" value="1"/>
</dbReference>
<comment type="caution">
    <text evidence="13">The sequence shown here is derived from an EMBL/GenBank/DDBJ whole genome shotgun (WGS) entry which is preliminary data.</text>
</comment>
<organism evidence="13 14">
    <name type="scientific">Sphingomonas longa</name>
    <dbReference type="NCBI Taxonomy" id="2778730"/>
    <lineage>
        <taxon>Bacteria</taxon>
        <taxon>Pseudomonadati</taxon>
        <taxon>Pseudomonadota</taxon>
        <taxon>Alphaproteobacteria</taxon>
        <taxon>Sphingomonadales</taxon>
        <taxon>Sphingomonadaceae</taxon>
        <taxon>Sphingomonas</taxon>
    </lineage>
</organism>
<feature type="chain" id="PRO_5045048279" evidence="10">
    <location>
        <begin position="25"/>
        <end position="823"/>
    </location>
</feature>
<feature type="signal peptide" evidence="10">
    <location>
        <begin position="1"/>
        <end position="24"/>
    </location>
</feature>
<dbReference type="PANTHER" id="PTHR32552">
    <property type="entry name" value="FERRICHROME IRON RECEPTOR-RELATED"/>
    <property type="match status" value="1"/>
</dbReference>
<feature type="domain" description="TonB-dependent receptor plug" evidence="12">
    <location>
        <begin position="77"/>
        <end position="176"/>
    </location>
</feature>
<comment type="subcellular location">
    <subcellularLocation>
        <location evidence="1 8">Cell outer membrane</location>
        <topology evidence="1 8">Multi-pass membrane protein</topology>
    </subcellularLocation>
</comment>
<keyword evidence="14" id="KW-1185">Reference proteome</keyword>
<dbReference type="Proteomes" id="UP000763641">
    <property type="component" value="Unassembled WGS sequence"/>
</dbReference>
<keyword evidence="2 8" id="KW-0813">Transport</keyword>
<evidence type="ECO:0000256" key="9">
    <source>
        <dbReference type="RuleBase" id="RU003357"/>
    </source>
</evidence>
<keyword evidence="13" id="KW-0675">Receptor</keyword>
<evidence type="ECO:0000313" key="14">
    <source>
        <dbReference type="Proteomes" id="UP000763641"/>
    </source>
</evidence>
<evidence type="ECO:0000259" key="11">
    <source>
        <dbReference type="Pfam" id="PF00593"/>
    </source>
</evidence>
<keyword evidence="7 8" id="KW-0998">Cell outer membrane</keyword>
<dbReference type="Gene3D" id="2.170.130.10">
    <property type="entry name" value="TonB-dependent receptor, plug domain"/>
    <property type="match status" value="1"/>
</dbReference>
<proteinExistence type="inferred from homology"/>
<dbReference type="InterPro" id="IPR000531">
    <property type="entry name" value="Beta-barrel_TonB"/>
</dbReference>
<dbReference type="InterPro" id="IPR012910">
    <property type="entry name" value="Plug_dom"/>
</dbReference>
<accession>A0ABS2D6H9</accession>
<dbReference type="SUPFAM" id="SSF56935">
    <property type="entry name" value="Porins"/>
    <property type="match status" value="1"/>
</dbReference>
<dbReference type="Pfam" id="PF00593">
    <property type="entry name" value="TonB_dep_Rec_b-barrel"/>
    <property type="match status" value="1"/>
</dbReference>
<evidence type="ECO:0000256" key="3">
    <source>
        <dbReference type="ARBA" id="ARBA00022452"/>
    </source>
</evidence>